<dbReference type="GO" id="GO:0003676">
    <property type="term" value="F:nucleic acid binding"/>
    <property type="evidence" value="ECO:0007669"/>
    <property type="project" value="InterPro"/>
</dbReference>
<evidence type="ECO:0000313" key="2">
    <source>
        <dbReference type="Proteomes" id="UP000078354"/>
    </source>
</evidence>
<dbReference type="OrthoDB" id="6687915at2"/>
<accession>A0A191YPH8</accession>
<keyword evidence="2" id="KW-1185">Reference proteome</keyword>
<dbReference type="InterPro" id="IPR012337">
    <property type="entry name" value="RNaseH-like_sf"/>
</dbReference>
<dbReference type="Proteomes" id="UP000078354">
    <property type="component" value="Chromosome"/>
</dbReference>
<dbReference type="EMBL" id="CP014870">
    <property type="protein sequence ID" value="ANJ54800.1"/>
    <property type="molecule type" value="Genomic_DNA"/>
</dbReference>
<evidence type="ECO:0000313" key="1">
    <source>
        <dbReference type="EMBL" id="ANJ54800.1"/>
    </source>
</evidence>
<dbReference type="STRING" id="1853130.PMA3_06320"/>
<proteinExistence type="predicted"/>
<reference evidence="1 2" key="1">
    <citation type="journal article" date="2018" name="Syst. Appl. Microbiol.">
        <title>Pseudomonas silesiensis sp. nov. strain A3T isolated from a biological pesticide sewage treatment plant and analysis of the complete genome sequence.</title>
        <authorList>
            <person name="Kaminski M.A."/>
            <person name="Furmanczyk E.M."/>
            <person name="Sobczak A."/>
            <person name="Dziembowski A."/>
            <person name="Lipinski L."/>
        </authorList>
    </citation>
    <scope>NUCLEOTIDE SEQUENCE [LARGE SCALE GENOMIC DNA]</scope>
    <source>
        <strain evidence="1 2">A3</strain>
    </source>
</reference>
<gene>
    <name evidence="1" type="ORF">PMA3_06320</name>
</gene>
<dbReference type="RefSeq" id="WP_064676359.1">
    <property type="nucleotide sequence ID" value="NZ_CP014870.1"/>
</dbReference>
<dbReference type="AlphaFoldDB" id="A0A191YPH8"/>
<organism evidence="1 2">
    <name type="scientific">Pseudomonas silesiensis</name>
    <dbReference type="NCBI Taxonomy" id="1853130"/>
    <lineage>
        <taxon>Bacteria</taxon>
        <taxon>Pseudomonadati</taxon>
        <taxon>Pseudomonadota</taxon>
        <taxon>Gammaproteobacteria</taxon>
        <taxon>Pseudomonadales</taxon>
        <taxon>Pseudomonadaceae</taxon>
        <taxon>Pseudomonas</taxon>
    </lineage>
</organism>
<dbReference type="KEGG" id="psil:PMA3_06320"/>
<name>A0A191YPH8_9PSED</name>
<dbReference type="SUPFAM" id="SSF53098">
    <property type="entry name" value="Ribonuclease H-like"/>
    <property type="match status" value="1"/>
</dbReference>
<dbReference type="Gene3D" id="3.30.420.10">
    <property type="entry name" value="Ribonuclease H-like superfamily/Ribonuclease H"/>
    <property type="match status" value="1"/>
</dbReference>
<dbReference type="InterPro" id="IPR036397">
    <property type="entry name" value="RNaseH_sf"/>
</dbReference>
<sequence>MKIFLDCEFTQLNQYSKLISLALVSQSGEEFYVELTNTYSLDDCSDFVIQNVLPQLDPLRCGQSLSDAQVSLRRFLGSFAEQLEVCSDEPNRDWKFFYDLVCADHQPWPVQVLNQPTNLAILFNEVDAEALEQVELSDPPHHALLDARMLAELFEALASRFALSP</sequence>
<protein>
    <submittedName>
        <fullName evidence="1">Uncharacterized protein</fullName>
    </submittedName>
</protein>